<keyword evidence="1" id="KW-0812">Transmembrane</keyword>
<evidence type="ECO:0000313" key="3">
    <source>
        <dbReference type="EMBL" id="KAF5222850.1"/>
    </source>
</evidence>
<gene>
    <name evidence="3" type="ORF">ECC02_004182</name>
</gene>
<protein>
    <recommendedName>
        <fullName evidence="5">Transmembrane protein</fullName>
    </recommendedName>
</protein>
<evidence type="ECO:0008006" key="5">
    <source>
        <dbReference type="Google" id="ProtNLM"/>
    </source>
</evidence>
<keyword evidence="1" id="KW-0472">Membrane</keyword>
<dbReference type="VEuPathDB" id="TriTrypDB:ECC02_004182"/>
<feature type="transmembrane region" description="Helical" evidence="1">
    <location>
        <begin position="383"/>
        <end position="403"/>
    </location>
</feature>
<name>A0A7J6Y978_TRYCR</name>
<dbReference type="EMBL" id="JABDHM010000024">
    <property type="protein sequence ID" value="KAF5222850.1"/>
    <property type="molecule type" value="Genomic_DNA"/>
</dbReference>
<evidence type="ECO:0000313" key="4">
    <source>
        <dbReference type="Proteomes" id="UP000583944"/>
    </source>
</evidence>
<dbReference type="VEuPathDB" id="TriTrypDB:BCY84_05096"/>
<accession>A0A7J6Y978</accession>
<evidence type="ECO:0000256" key="2">
    <source>
        <dbReference type="SAM" id="SignalP"/>
    </source>
</evidence>
<keyword evidence="2" id="KW-0732">Signal</keyword>
<sequence length="479" mass="53615">MCLRHALMALLTSQVSLPVHILLHPQKLLFGACCGATLQIKKGGEGVCLHQPSCPHQPNIMGDEMRASPSDDASITSLSLGSYRPKSQGTPYTSAGGGEAYFNPADLWKYVVRYIREEGSRQEASSVIMVGPDYHFRPPQWMEDKNVSIDGTPLTEEERRAPNFWQTKYRQELDVGEAIQEVKRVKRMESKHDIIGSFAWVGRRLGWMEPLDEQFARRKAEARYQRLEREFSENDLENTGDRSAGHKVGLSTPWKVFMESVETGQPIAKVANEYRSCVDFYGLDPFLDSSLPLIWFSTKCGMAMGIAQGMVKAIQAMNVDVQFLKASGVGILTILNMSVFAGVVKWGGNCALFSAAFCMGDRLATVIKYRLLPPHDAQQRSTFNYVMGLAMSGGTVGIMPWWILGDLSLSLRLSVLGGFVGGLLGLTVGTVIGRLVVLNTARLEATNRDLRRYEALLRRQRRWADGEREKLRRQTLVWW</sequence>
<comment type="caution">
    <text evidence="3">The sequence shown here is derived from an EMBL/GenBank/DDBJ whole genome shotgun (WGS) entry which is preliminary data.</text>
</comment>
<dbReference type="Proteomes" id="UP000583944">
    <property type="component" value="Unassembled WGS sequence"/>
</dbReference>
<feature type="transmembrane region" description="Helical" evidence="1">
    <location>
        <begin position="415"/>
        <end position="438"/>
    </location>
</feature>
<proteinExistence type="predicted"/>
<evidence type="ECO:0000256" key="1">
    <source>
        <dbReference type="SAM" id="Phobius"/>
    </source>
</evidence>
<feature type="signal peptide" evidence="2">
    <location>
        <begin position="1"/>
        <end position="18"/>
    </location>
</feature>
<dbReference type="AlphaFoldDB" id="A0A7J6Y978"/>
<feature type="chain" id="PRO_5029533088" description="Transmembrane protein" evidence="2">
    <location>
        <begin position="19"/>
        <end position="479"/>
    </location>
</feature>
<keyword evidence="1" id="KW-1133">Transmembrane helix</keyword>
<reference evidence="3 4" key="1">
    <citation type="journal article" date="2019" name="Genome Biol. Evol.">
        <title>Nanopore Sequencing Significantly Improves Genome Assembly of the Protozoan Parasite Trypanosoma cruzi.</title>
        <authorList>
            <person name="Diaz-Viraque F."/>
            <person name="Pita S."/>
            <person name="Greif G."/>
            <person name="de Souza R.C.M."/>
            <person name="Iraola G."/>
            <person name="Robello C."/>
        </authorList>
    </citation>
    <scope>NUCLEOTIDE SEQUENCE [LARGE SCALE GENOMIC DNA]</scope>
    <source>
        <strain evidence="3 4">Berenice</strain>
    </source>
</reference>
<organism evidence="3 4">
    <name type="scientific">Trypanosoma cruzi</name>
    <dbReference type="NCBI Taxonomy" id="5693"/>
    <lineage>
        <taxon>Eukaryota</taxon>
        <taxon>Discoba</taxon>
        <taxon>Euglenozoa</taxon>
        <taxon>Kinetoplastea</taxon>
        <taxon>Metakinetoplastina</taxon>
        <taxon>Trypanosomatida</taxon>
        <taxon>Trypanosomatidae</taxon>
        <taxon>Trypanosoma</taxon>
        <taxon>Schizotrypanum</taxon>
    </lineage>
</organism>